<name>A0A2N5CLL2_9CAUL</name>
<sequence>MLTAAPPASDCQVELDIAAGRCTWAVTRPDGMRLSGEAADPAFARSQSHLAAVMLDAFASLKRRRF</sequence>
<protein>
    <recommendedName>
        <fullName evidence="5">DUF1508 domain-containing protein</fullName>
    </recommendedName>
</protein>
<evidence type="ECO:0000313" key="1">
    <source>
        <dbReference type="EMBL" id="AYV48853.1"/>
    </source>
</evidence>
<dbReference type="EMBL" id="PJRQ01000051">
    <property type="protein sequence ID" value="PLR06689.1"/>
    <property type="molecule type" value="Genomic_DNA"/>
</dbReference>
<dbReference type="Proteomes" id="UP000281192">
    <property type="component" value="Chromosome"/>
</dbReference>
<accession>A0A2N5CLL2</accession>
<reference evidence="1 4" key="2">
    <citation type="submission" date="2018-01" db="EMBL/GenBank/DDBJ databases">
        <title>Complete genome sequence of Caulobacter flavus RHGG3.</title>
        <authorList>
            <person name="Yang E."/>
        </authorList>
    </citation>
    <scope>NUCLEOTIDE SEQUENCE [LARGE SCALE GENOMIC DNA]</scope>
    <source>
        <strain evidence="1 4">RHGG3</strain>
    </source>
</reference>
<gene>
    <name evidence="1" type="ORF">C1707_22770</name>
    <name evidence="2" type="ORF">CFHF_24610</name>
</gene>
<proteinExistence type="predicted"/>
<evidence type="ECO:0008006" key="5">
    <source>
        <dbReference type="Google" id="ProtNLM"/>
    </source>
</evidence>
<keyword evidence="4" id="KW-1185">Reference proteome</keyword>
<dbReference type="AlphaFoldDB" id="A0A2N5CLL2"/>
<reference evidence="2 3" key="1">
    <citation type="submission" date="2017-12" db="EMBL/GenBank/DDBJ databases">
        <title>The genome sequence of Caulobacter flavus CGMCC1 15093.</title>
        <authorList>
            <person name="Gao J."/>
            <person name="Mao X."/>
            <person name="Sun J."/>
        </authorList>
    </citation>
    <scope>NUCLEOTIDE SEQUENCE [LARGE SCALE GENOMIC DNA]</scope>
    <source>
        <strain evidence="2 3">CGMCC1 15093</strain>
    </source>
</reference>
<dbReference type="RefSeq" id="WP_101715558.1">
    <property type="nucleotide sequence ID" value="NZ_CP026100.1"/>
</dbReference>
<dbReference type="OrthoDB" id="7190587at2"/>
<dbReference type="KEGG" id="cfh:C1707_22770"/>
<evidence type="ECO:0000313" key="2">
    <source>
        <dbReference type="EMBL" id="PLR06689.1"/>
    </source>
</evidence>
<evidence type="ECO:0000313" key="3">
    <source>
        <dbReference type="Proteomes" id="UP000234483"/>
    </source>
</evidence>
<evidence type="ECO:0000313" key="4">
    <source>
        <dbReference type="Proteomes" id="UP000281192"/>
    </source>
</evidence>
<dbReference type="Proteomes" id="UP000234483">
    <property type="component" value="Unassembled WGS sequence"/>
</dbReference>
<organism evidence="2 3">
    <name type="scientific">Caulobacter flavus</name>
    <dbReference type="NCBI Taxonomy" id="1679497"/>
    <lineage>
        <taxon>Bacteria</taxon>
        <taxon>Pseudomonadati</taxon>
        <taxon>Pseudomonadota</taxon>
        <taxon>Alphaproteobacteria</taxon>
        <taxon>Caulobacterales</taxon>
        <taxon>Caulobacteraceae</taxon>
        <taxon>Caulobacter</taxon>
    </lineage>
</organism>
<dbReference type="EMBL" id="CP026100">
    <property type="protein sequence ID" value="AYV48853.1"/>
    <property type="molecule type" value="Genomic_DNA"/>
</dbReference>